<dbReference type="GO" id="GO:0016651">
    <property type="term" value="F:oxidoreductase activity, acting on NAD(P)H"/>
    <property type="evidence" value="ECO:0007669"/>
    <property type="project" value="UniProtKB-ARBA"/>
</dbReference>
<dbReference type="InterPro" id="IPR008254">
    <property type="entry name" value="Flavodoxin/NO_synth"/>
</dbReference>
<gene>
    <name evidence="2" type="ORF">HNR32_001340</name>
</gene>
<evidence type="ECO:0000313" key="3">
    <source>
        <dbReference type="Proteomes" id="UP000559117"/>
    </source>
</evidence>
<dbReference type="Pfam" id="PF00258">
    <property type="entry name" value="Flavodoxin_1"/>
    <property type="match status" value="1"/>
</dbReference>
<comment type="caution">
    <text evidence="2">The sequence shown here is derived from an EMBL/GenBank/DDBJ whole genome shotgun (WGS) entry which is preliminary data.</text>
</comment>
<protein>
    <submittedName>
        <fullName evidence="2">Flavodoxin short chain</fullName>
    </submittedName>
</protein>
<accession>A0A840UPR5</accession>
<reference evidence="2 3" key="1">
    <citation type="submission" date="2020-08" db="EMBL/GenBank/DDBJ databases">
        <title>Genomic Encyclopedia of Type Strains, Phase IV (KMG-IV): sequencing the most valuable type-strain genomes for metagenomic binning, comparative biology and taxonomic classification.</title>
        <authorList>
            <person name="Goeker M."/>
        </authorList>
    </citation>
    <scope>NUCLEOTIDE SEQUENCE [LARGE SCALE GENOMIC DNA]</scope>
    <source>
        <strain evidence="2 3">DSM 24661</strain>
    </source>
</reference>
<dbReference type="PANTHER" id="PTHR43717:SF1">
    <property type="entry name" value="ANAEROBIC NITRIC OXIDE REDUCTASE FLAVORUBREDOXIN"/>
    <property type="match status" value="1"/>
</dbReference>
<dbReference type="EMBL" id="JACHFH010000014">
    <property type="protein sequence ID" value="MBB5336192.1"/>
    <property type="molecule type" value="Genomic_DNA"/>
</dbReference>
<dbReference type="GO" id="GO:0010181">
    <property type="term" value="F:FMN binding"/>
    <property type="evidence" value="ECO:0007669"/>
    <property type="project" value="InterPro"/>
</dbReference>
<organism evidence="2 3">
    <name type="scientific">Pectinatus brassicae</name>
    <dbReference type="NCBI Taxonomy" id="862415"/>
    <lineage>
        <taxon>Bacteria</taxon>
        <taxon>Bacillati</taxon>
        <taxon>Bacillota</taxon>
        <taxon>Negativicutes</taxon>
        <taxon>Selenomonadales</taxon>
        <taxon>Selenomonadaceae</taxon>
        <taxon>Pectinatus</taxon>
    </lineage>
</organism>
<dbReference type="InterPro" id="IPR001226">
    <property type="entry name" value="Flavodoxin_CS"/>
</dbReference>
<dbReference type="AlphaFoldDB" id="A0A840UPR5"/>
<keyword evidence="3" id="KW-1185">Reference proteome</keyword>
<dbReference type="PANTHER" id="PTHR43717">
    <property type="entry name" value="ANAEROBIC NITRIC OXIDE REDUCTASE FLAVORUBREDOXIN"/>
    <property type="match status" value="1"/>
</dbReference>
<dbReference type="GO" id="GO:0009055">
    <property type="term" value="F:electron transfer activity"/>
    <property type="evidence" value="ECO:0007669"/>
    <property type="project" value="InterPro"/>
</dbReference>
<name>A0A840UPR5_9FIRM</name>
<dbReference type="Proteomes" id="UP000559117">
    <property type="component" value="Unassembled WGS sequence"/>
</dbReference>
<sequence length="144" mass="15990">MEKIAIIYWSGTGNTQKMATAIAEGINETSAACEVFSSNDFPISRIADFNKIAFGCPAMGAEELESGEFEPLFNVLLPHLAHKKIALFGSYDWGDGEWMRIWQNQVVNESNAILFDNKGFIVHNTPAENDLHNCKNFGLLFAQS</sequence>
<dbReference type="PROSITE" id="PS00201">
    <property type="entry name" value="FLAVODOXIN"/>
    <property type="match status" value="1"/>
</dbReference>
<dbReference type="Gene3D" id="3.40.50.360">
    <property type="match status" value="1"/>
</dbReference>
<proteinExistence type="predicted"/>
<feature type="domain" description="Flavodoxin-like" evidence="1">
    <location>
        <begin position="4"/>
        <end position="142"/>
    </location>
</feature>
<evidence type="ECO:0000259" key="1">
    <source>
        <dbReference type="PROSITE" id="PS50902"/>
    </source>
</evidence>
<dbReference type="PROSITE" id="PS50902">
    <property type="entry name" value="FLAVODOXIN_LIKE"/>
    <property type="match status" value="1"/>
</dbReference>
<evidence type="ECO:0000313" key="2">
    <source>
        <dbReference type="EMBL" id="MBB5336192.1"/>
    </source>
</evidence>
<dbReference type="RefSeq" id="WP_183860911.1">
    <property type="nucleotide sequence ID" value="NZ_JACHFH010000014.1"/>
</dbReference>
<dbReference type="SUPFAM" id="SSF52218">
    <property type="entry name" value="Flavoproteins"/>
    <property type="match status" value="1"/>
</dbReference>
<dbReference type="InterPro" id="IPR029039">
    <property type="entry name" value="Flavoprotein-like_sf"/>
</dbReference>